<keyword evidence="2" id="KW-0472">Membrane</keyword>
<evidence type="ECO:0000256" key="1">
    <source>
        <dbReference type="SAM" id="MobiDB-lite"/>
    </source>
</evidence>
<feature type="transmembrane region" description="Helical" evidence="2">
    <location>
        <begin position="70"/>
        <end position="87"/>
    </location>
</feature>
<evidence type="ECO:0000259" key="3">
    <source>
        <dbReference type="Pfam" id="PF07331"/>
    </source>
</evidence>
<dbReference type="Proteomes" id="UP000001935">
    <property type="component" value="Chromosome"/>
</dbReference>
<dbReference type="InterPro" id="IPR009936">
    <property type="entry name" value="DUF1468"/>
</dbReference>
<dbReference type="KEGG" id="ade:Adeh_2247"/>
<accession>Q2IK40</accession>
<name>Q2IK40_ANADE</name>
<feature type="region of interest" description="Disordered" evidence="1">
    <location>
        <begin position="1"/>
        <end position="66"/>
    </location>
</feature>
<dbReference type="EMBL" id="CP000251">
    <property type="protein sequence ID" value="ABC82017.1"/>
    <property type="molecule type" value="Genomic_DNA"/>
</dbReference>
<evidence type="ECO:0000313" key="4">
    <source>
        <dbReference type="EMBL" id="ABC82017.1"/>
    </source>
</evidence>
<protein>
    <recommendedName>
        <fullName evidence="3">DUF1468 domain-containing protein</fullName>
    </recommendedName>
</protein>
<feature type="domain" description="DUF1468" evidence="3">
    <location>
        <begin position="72"/>
        <end position="205"/>
    </location>
</feature>
<dbReference type="HOGENOM" id="CLU_108885_0_0_7"/>
<dbReference type="AlphaFoldDB" id="Q2IK40"/>
<dbReference type="STRING" id="290397.Adeh_2247"/>
<sequence>MTRCVARIAGDGTHAGRRARPRRSASSNHPFTPCPPSGPPRARGTGGRLEEDTGHLAPPRRGPRVRAPRDLAAGVLVAGIAAVALLATGDLDPGRLRAMGPGMLPRAIAAILGLAGLALIAAAFLKDGEPIGRWPLRGPVFISLAVIAFALTIRTVGLALAGPLVMLLGGAASPEVRWKELAIFAVVTTVACAGLFRFALGLPIPVLILPGFRL</sequence>
<reference evidence="4 5" key="1">
    <citation type="submission" date="2006-01" db="EMBL/GenBank/DDBJ databases">
        <title>Complete sequence of Anaeromyxobacter dehalogenans 2CP-C.</title>
        <authorList>
            <consortium name="US DOE Joint Genome Institute"/>
            <person name="Copeland A."/>
            <person name="Lucas S."/>
            <person name="Lapidus A."/>
            <person name="Barry K."/>
            <person name="Detter J.C."/>
            <person name="Glavina T."/>
            <person name="Hammon N."/>
            <person name="Israni S."/>
            <person name="Pitluck S."/>
            <person name="Brettin T."/>
            <person name="Bruce D."/>
            <person name="Han C."/>
            <person name="Tapia R."/>
            <person name="Gilna P."/>
            <person name="Kiss H."/>
            <person name="Schmutz J."/>
            <person name="Larimer F."/>
            <person name="Land M."/>
            <person name="Kyrpides N."/>
            <person name="Anderson I."/>
            <person name="Sanford R.A."/>
            <person name="Ritalahti K.M."/>
            <person name="Thomas H.S."/>
            <person name="Kirby J.R."/>
            <person name="Zhulin I.B."/>
            <person name="Loeffler F.E."/>
            <person name="Richardson P."/>
        </authorList>
    </citation>
    <scope>NUCLEOTIDE SEQUENCE [LARGE SCALE GENOMIC DNA]</scope>
    <source>
        <strain evidence="4 5">2CP-C</strain>
    </source>
</reference>
<keyword evidence="2" id="KW-1133">Transmembrane helix</keyword>
<organism evidence="4 5">
    <name type="scientific">Anaeromyxobacter dehalogenans (strain 2CP-C)</name>
    <dbReference type="NCBI Taxonomy" id="290397"/>
    <lineage>
        <taxon>Bacteria</taxon>
        <taxon>Pseudomonadati</taxon>
        <taxon>Myxococcota</taxon>
        <taxon>Myxococcia</taxon>
        <taxon>Myxococcales</taxon>
        <taxon>Cystobacterineae</taxon>
        <taxon>Anaeromyxobacteraceae</taxon>
        <taxon>Anaeromyxobacter</taxon>
    </lineage>
</organism>
<feature type="transmembrane region" description="Helical" evidence="2">
    <location>
        <begin position="107"/>
        <end position="126"/>
    </location>
</feature>
<gene>
    <name evidence="4" type="ordered locus">Adeh_2247</name>
</gene>
<feature type="transmembrane region" description="Helical" evidence="2">
    <location>
        <begin position="181"/>
        <end position="209"/>
    </location>
</feature>
<evidence type="ECO:0000256" key="2">
    <source>
        <dbReference type="SAM" id="Phobius"/>
    </source>
</evidence>
<feature type="transmembrane region" description="Helical" evidence="2">
    <location>
        <begin position="138"/>
        <end position="161"/>
    </location>
</feature>
<keyword evidence="2" id="KW-0812">Transmembrane</keyword>
<proteinExistence type="predicted"/>
<dbReference type="Pfam" id="PF07331">
    <property type="entry name" value="TctB"/>
    <property type="match status" value="1"/>
</dbReference>
<evidence type="ECO:0000313" key="5">
    <source>
        <dbReference type="Proteomes" id="UP000001935"/>
    </source>
</evidence>
<dbReference type="eggNOG" id="ENOG5032TC0">
    <property type="taxonomic scope" value="Bacteria"/>
</dbReference>